<reference evidence="5" key="2">
    <citation type="submission" date="2004-02" db="EMBL/GenBank/DDBJ databases">
        <authorList>
            <consortium name="Genoscope"/>
            <consortium name="Whitehead Institute Centre for Genome Research"/>
        </authorList>
    </citation>
    <scope>NUCLEOTIDE SEQUENCE</scope>
</reference>
<keyword evidence="3" id="KW-0812">Transmembrane</keyword>
<reference evidence="5" key="1">
    <citation type="journal article" date="2004" name="Nature">
        <title>Genome duplication in the teleost fish Tetraodon nigroviridis reveals the early vertebrate proto-karyotype.</title>
        <authorList>
            <person name="Jaillon O."/>
            <person name="Aury J.-M."/>
            <person name="Brunet F."/>
            <person name="Petit J.-L."/>
            <person name="Stange-Thomann N."/>
            <person name="Mauceli E."/>
            <person name="Bouneau L."/>
            <person name="Fischer C."/>
            <person name="Ozouf-Costaz C."/>
            <person name="Bernot A."/>
            <person name="Nicaud S."/>
            <person name="Jaffe D."/>
            <person name="Fisher S."/>
            <person name="Lutfalla G."/>
            <person name="Dossat C."/>
            <person name="Segurens B."/>
            <person name="Dasilva C."/>
            <person name="Salanoubat M."/>
            <person name="Levy M."/>
            <person name="Boudet N."/>
            <person name="Castellano S."/>
            <person name="Anthouard V."/>
            <person name="Jubin C."/>
            <person name="Castelli V."/>
            <person name="Katinka M."/>
            <person name="Vacherie B."/>
            <person name="Biemont C."/>
            <person name="Skalli Z."/>
            <person name="Cattolico L."/>
            <person name="Poulain J."/>
            <person name="De Berardinis V."/>
            <person name="Cruaud C."/>
            <person name="Duprat S."/>
            <person name="Brottier P."/>
            <person name="Coutanceau J.-P."/>
            <person name="Gouzy J."/>
            <person name="Parra G."/>
            <person name="Lardier G."/>
            <person name="Chapple C."/>
            <person name="McKernan K.J."/>
            <person name="McEwan P."/>
            <person name="Bosak S."/>
            <person name="Kellis M."/>
            <person name="Volff J.-N."/>
            <person name="Guigo R."/>
            <person name="Zody M.C."/>
            <person name="Mesirov J."/>
            <person name="Lindblad-Toh K."/>
            <person name="Birren B."/>
            <person name="Nusbaum C."/>
            <person name="Kahn D."/>
            <person name="Robinson-Rechavi M."/>
            <person name="Laudet V."/>
            <person name="Schachter V."/>
            <person name="Quetier F."/>
            <person name="Saurin W."/>
            <person name="Scarpelli C."/>
            <person name="Wincker P."/>
            <person name="Lander E.S."/>
            <person name="Weissenbach J."/>
            <person name="Roest Crollius H."/>
        </authorList>
    </citation>
    <scope>NUCLEOTIDE SEQUENCE [LARGE SCALE GENOMIC DNA]</scope>
</reference>
<dbReference type="GO" id="GO:0004653">
    <property type="term" value="F:polypeptide N-acetylgalactosaminyltransferase activity"/>
    <property type="evidence" value="ECO:0007669"/>
    <property type="project" value="TreeGrafter"/>
</dbReference>
<dbReference type="AlphaFoldDB" id="Q4SPZ1"/>
<organism evidence="5">
    <name type="scientific">Tetraodon nigroviridis</name>
    <name type="common">Spotted green pufferfish</name>
    <name type="synonym">Chelonodon nigroviridis</name>
    <dbReference type="NCBI Taxonomy" id="99883"/>
    <lineage>
        <taxon>Eukaryota</taxon>
        <taxon>Metazoa</taxon>
        <taxon>Chordata</taxon>
        <taxon>Craniata</taxon>
        <taxon>Vertebrata</taxon>
        <taxon>Euteleostomi</taxon>
        <taxon>Actinopterygii</taxon>
        <taxon>Neopterygii</taxon>
        <taxon>Teleostei</taxon>
        <taxon>Neoteleostei</taxon>
        <taxon>Acanthomorphata</taxon>
        <taxon>Eupercaria</taxon>
        <taxon>Tetraodontiformes</taxon>
        <taxon>Tetradontoidea</taxon>
        <taxon>Tetraodontidae</taxon>
        <taxon>Tetraodon</taxon>
    </lineage>
</organism>
<dbReference type="OrthoDB" id="6119243at2759"/>
<dbReference type="GO" id="GO:0006493">
    <property type="term" value="P:protein O-linked glycosylation"/>
    <property type="evidence" value="ECO:0007669"/>
    <property type="project" value="TreeGrafter"/>
</dbReference>
<evidence type="ECO:0000313" key="5">
    <source>
        <dbReference type="EMBL" id="CAF97291.1"/>
    </source>
</evidence>
<proteinExistence type="predicted"/>
<evidence type="ECO:0000259" key="4">
    <source>
        <dbReference type="Pfam" id="PF00535"/>
    </source>
</evidence>
<dbReference type="FunFam" id="3.90.550.10:FF:000107">
    <property type="entry name" value="Polypeptide N-acetylgalactosaminyltransferase-like 6"/>
    <property type="match status" value="1"/>
</dbReference>
<evidence type="ECO:0000256" key="3">
    <source>
        <dbReference type="SAM" id="Phobius"/>
    </source>
</evidence>
<feature type="transmembrane region" description="Helical" evidence="3">
    <location>
        <begin position="48"/>
        <end position="71"/>
    </location>
</feature>
<name>Q4SPZ1_TETNG</name>
<evidence type="ECO:0000256" key="1">
    <source>
        <dbReference type="ARBA" id="ARBA00023157"/>
    </source>
</evidence>
<dbReference type="PANTHER" id="PTHR11675:SF41">
    <property type="entry name" value="POLYPEPTIDE N-ACETYLGALACTOSAMINYLTRANSFERASE 10"/>
    <property type="match status" value="1"/>
</dbReference>
<feature type="domain" description="Glycosyltransferase 2-like" evidence="4">
    <location>
        <begin position="183"/>
        <end position="223"/>
    </location>
</feature>
<dbReference type="GO" id="GO:0005794">
    <property type="term" value="C:Golgi apparatus"/>
    <property type="evidence" value="ECO:0007669"/>
    <property type="project" value="TreeGrafter"/>
</dbReference>
<evidence type="ECO:0000256" key="2">
    <source>
        <dbReference type="SAM" id="MobiDB-lite"/>
    </source>
</evidence>
<keyword evidence="3" id="KW-1133">Transmembrane helix</keyword>
<dbReference type="InterPro" id="IPR029044">
    <property type="entry name" value="Nucleotide-diphossugar_trans"/>
</dbReference>
<dbReference type="Gene3D" id="3.90.550.10">
    <property type="entry name" value="Spore Coat Polysaccharide Biosynthesis Protein SpsA, Chain A"/>
    <property type="match status" value="1"/>
</dbReference>
<keyword evidence="3" id="KW-0472">Membrane</keyword>
<keyword evidence="1" id="KW-1015">Disulfide bond</keyword>
<accession>Q4SPZ1</accession>
<protein>
    <submittedName>
        <fullName evidence="5">(spotted green pufferfish) hypothetical protein</fullName>
    </submittedName>
</protein>
<dbReference type="Pfam" id="PF00535">
    <property type="entry name" value="Glycos_transf_2"/>
    <property type="match status" value="1"/>
</dbReference>
<dbReference type="KEGG" id="tng:GSTEN00014604G001"/>
<dbReference type="InterPro" id="IPR001173">
    <property type="entry name" value="Glyco_trans_2-like"/>
</dbReference>
<dbReference type="SUPFAM" id="SSF53448">
    <property type="entry name" value="Nucleotide-diphospho-sugar transferases"/>
    <property type="match status" value="1"/>
</dbReference>
<comment type="caution">
    <text evidence="5">The sequence shown here is derived from an EMBL/GenBank/DDBJ whole genome shotgun (WGS) entry which is preliminary data.</text>
</comment>
<dbReference type="PANTHER" id="PTHR11675">
    <property type="entry name" value="N-ACETYLGALACTOSAMINYLTRANSFERASE"/>
    <property type="match status" value="1"/>
</dbReference>
<dbReference type="EMBL" id="CAAE01014536">
    <property type="protein sequence ID" value="CAF97291.1"/>
    <property type="molecule type" value="Genomic_DNA"/>
</dbReference>
<sequence length="258" mass="28721">MCARAGFFCGGEAAGGRRQSGRSSRREKNGVAELHPSSGDMRRREKRLLQVAGLLLAALLFLPNVGLWSLYRDRAFYNSPNTDGPGGTLPLQMRRVVQVGADGVRRVDWHDYEAIRKDAARTGNGEQGKAFPLTDSDRVDQAYRENGFNIYISDRISLNRSLPDIRHSNCKQKLYAEKLPNTSVIIPFHNEGWSSLLRTVHSVLNRSPPQLIAEIILVDDFSDKAHLGCCWGRTVAFESLITSNSERGCEMTPACTMP</sequence>
<feature type="region of interest" description="Disordered" evidence="2">
    <location>
        <begin position="13"/>
        <end position="39"/>
    </location>
</feature>
<gene>
    <name evidence="5" type="ORF">GSTENG00014604001</name>
</gene>